<protein>
    <submittedName>
        <fullName evidence="1">Uncharacterized protein</fullName>
    </submittedName>
</protein>
<proteinExistence type="predicted"/>
<evidence type="ECO:0000313" key="1">
    <source>
        <dbReference type="EMBL" id="SVD09001.1"/>
    </source>
</evidence>
<accession>A0A382SJB5</accession>
<organism evidence="1">
    <name type="scientific">marine metagenome</name>
    <dbReference type="NCBI Taxonomy" id="408172"/>
    <lineage>
        <taxon>unclassified sequences</taxon>
        <taxon>metagenomes</taxon>
        <taxon>ecological metagenomes</taxon>
    </lineage>
</organism>
<gene>
    <name evidence="1" type="ORF">METZ01_LOCUS361855</name>
</gene>
<dbReference type="AlphaFoldDB" id="A0A382SJB5"/>
<dbReference type="EMBL" id="UINC01128929">
    <property type="protein sequence ID" value="SVD09001.1"/>
    <property type="molecule type" value="Genomic_DNA"/>
</dbReference>
<reference evidence="1" key="1">
    <citation type="submission" date="2018-05" db="EMBL/GenBank/DDBJ databases">
        <authorList>
            <person name="Lanie J.A."/>
            <person name="Ng W.-L."/>
            <person name="Kazmierczak K.M."/>
            <person name="Andrzejewski T.M."/>
            <person name="Davidsen T.M."/>
            <person name="Wayne K.J."/>
            <person name="Tettelin H."/>
            <person name="Glass J.I."/>
            <person name="Rusch D."/>
            <person name="Podicherti R."/>
            <person name="Tsui H.-C.T."/>
            <person name="Winkler M.E."/>
        </authorList>
    </citation>
    <scope>NUCLEOTIDE SEQUENCE</scope>
</reference>
<sequence length="44" mass="5282">MICLLEGYILGDSDKYEVINIKYLNLLKLYITIDFVPNYFYWGN</sequence>
<name>A0A382SJB5_9ZZZZ</name>